<dbReference type="InterPro" id="IPR018141">
    <property type="entry name" value="Nitrile_hydratase_asu"/>
</dbReference>
<evidence type="ECO:0000256" key="2">
    <source>
        <dbReference type="ARBA" id="ARBA00013079"/>
    </source>
</evidence>
<dbReference type="STRING" id="211460.YH63_12770"/>
<feature type="binding site" evidence="6">
    <location>
        <position position="121"/>
    </location>
    <ligand>
        <name>Fe(3+)</name>
        <dbReference type="ChEBI" id="CHEBI:29034"/>
    </ligand>
</feature>
<keyword evidence="3 6" id="KW-0479">Metal-binding</keyword>
<evidence type="ECO:0000313" key="9">
    <source>
        <dbReference type="EMBL" id="TKT73901.1"/>
    </source>
</evidence>
<dbReference type="Pfam" id="PF02979">
    <property type="entry name" value="NHase_alpha"/>
    <property type="match status" value="1"/>
</dbReference>
<evidence type="ECO:0000313" key="10">
    <source>
        <dbReference type="Proteomes" id="UP000034832"/>
    </source>
</evidence>
<dbReference type="AlphaFoldDB" id="A0A4U6BV02"/>
<evidence type="ECO:0000256" key="7">
    <source>
        <dbReference type="SAM" id="MobiDB-lite"/>
    </source>
</evidence>
<keyword evidence="6" id="KW-0408">Iron</keyword>
<dbReference type="GO" id="GO:0046914">
    <property type="term" value="F:transition metal ion binding"/>
    <property type="evidence" value="ECO:0007669"/>
    <property type="project" value="InterPro"/>
</dbReference>
<dbReference type="EC" id="4.2.1.84" evidence="2"/>
<name>A0A4U6BV02_9BRAD</name>
<feature type="binding site" evidence="6">
    <location>
        <position position="120"/>
    </location>
    <ligand>
        <name>Fe(3+)</name>
        <dbReference type="ChEBI" id="CHEBI:29034"/>
    </ligand>
</feature>
<proteinExistence type="inferred from homology"/>
<evidence type="ECO:0000256" key="3">
    <source>
        <dbReference type="ARBA" id="ARBA00022723"/>
    </source>
</evidence>
<protein>
    <recommendedName>
        <fullName evidence="2">nitrile hydratase</fullName>
        <ecNumber evidence="2">4.2.1.84</ecNumber>
    </recommendedName>
</protein>
<accession>A0A4U6BV02</accession>
<evidence type="ECO:0000256" key="4">
    <source>
        <dbReference type="ARBA" id="ARBA00023239"/>
    </source>
</evidence>
<dbReference type="OrthoDB" id="528553at2"/>
<evidence type="ECO:0000256" key="5">
    <source>
        <dbReference type="ARBA" id="ARBA00044877"/>
    </source>
</evidence>
<feature type="binding site" evidence="6">
    <location>
        <position position="117"/>
    </location>
    <ligand>
        <name>Fe(3+)</name>
        <dbReference type="ChEBI" id="CHEBI:29034"/>
    </ligand>
</feature>
<keyword evidence="4 9" id="KW-0456">Lyase</keyword>
<reference evidence="9" key="1">
    <citation type="submission" date="2019-04" db="EMBL/GenBank/DDBJ databases">
        <title>Whole genome sequencing of cave bacteria.</title>
        <authorList>
            <person name="Gan H.M."/>
            <person name="Barton H."/>
            <person name="Savka M.A."/>
        </authorList>
    </citation>
    <scope>NUCLEOTIDE SEQUENCE [LARGE SCALE GENOMIC DNA]</scope>
    <source>
        <strain evidence="9">LC387</strain>
    </source>
</reference>
<dbReference type="InterPro" id="IPR036648">
    <property type="entry name" value="CN_Hdrase_a/SCN_Hdrase_g_sf"/>
</dbReference>
<evidence type="ECO:0000256" key="1">
    <source>
        <dbReference type="ARBA" id="ARBA00009363"/>
    </source>
</evidence>
<dbReference type="Proteomes" id="UP000034832">
    <property type="component" value="Unassembled WGS sequence"/>
</dbReference>
<dbReference type="Gene3D" id="3.90.330.10">
    <property type="entry name" value="Nitrile hydratase alpha /Thiocyanate hydrolase gamma"/>
    <property type="match status" value="1"/>
</dbReference>
<dbReference type="InterPro" id="IPR004232">
    <property type="entry name" value="CN_Hdrtase_a/SCN_Hdrlase_g"/>
</dbReference>
<dbReference type="NCBIfam" id="TIGR01323">
    <property type="entry name" value="nitrile_alph"/>
    <property type="match status" value="1"/>
</dbReference>
<dbReference type="RefSeq" id="WP_046829720.1">
    <property type="nucleotide sequence ID" value="NZ_LBIA02000001.1"/>
</dbReference>
<dbReference type="PIRSF" id="PIRSF001426">
    <property type="entry name" value="NHase_alpha"/>
    <property type="match status" value="1"/>
</dbReference>
<gene>
    <name evidence="9" type="primary">nthA</name>
    <name evidence="9" type="ORF">YH63_006160</name>
</gene>
<feature type="domain" description="Nitrile hydratase alpha/Thiocyanate hydrolase gamma" evidence="8">
    <location>
        <begin position="25"/>
        <end position="206"/>
    </location>
</feature>
<sequence length="217" mass="24174">MSGHDHDHHHHGHHHHHDDHSELSDTELRVRALETVLTEKGYVDPAALDLLIETYETKVGPRNGARVIAKAWADPAYRARLLADATPAIAELGYAGRQGEHIVAVENTERQHNMVVCTLCSCYPWSVLGLPPVWYKAAPYRSRAVIDPRGVLRDFGFELPSDTDIRVWDSTAEIRYLVVPQRPAGTEGWSEEQLADLVTRDSMIGTGFARSPTQAAT</sequence>
<feature type="compositionally biased region" description="Basic residues" evidence="7">
    <location>
        <begin position="7"/>
        <end position="17"/>
    </location>
</feature>
<comment type="caution">
    <text evidence="9">The sequence shown here is derived from an EMBL/GenBank/DDBJ whole genome shotgun (WGS) entry which is preliminary data.</text>
</comment>
<dbReference type="InterPro" id="IPR023900">
    <property type="entry name" value="CN_Hdrtase_asu/SCN_Hdrlase_gsu"/>
</dbReference>
<feature type="region of interest" description="Disordered" evidence="7">
    <location>
        <begin position="1"/>
        <end position="26"/>
    </location>
</feature>
<organism evidence="9 10">
    <name type="scientific">Afipia massiliensis</name>
    <dbReference type="NCBI Taxonomy" id="211460"/>
    <lineage>
        <taxon>Bacteria</taxon>
        <taxon>Pseudomonadati</taxon>
        <taxon>Pseudomonadota</taxon>
        <taxon>Alphaproteobacteria</taxon>
        <taxon>Hyphomicrobiales</taxon>
        <taxon>Nitrobacteraceae</taxon>
        <taxon>Afipia</taxon>
    </lineage>
</organism>
<comment type="similarity">
    <text evidence="1">Belongs to the nitrile hydratase subunit alpha family.</text>
</comment>
<feature type="binding site" evidence="6">
    <location>
        <position position="122"/>
    </location>
    <ligand>
        <name>Fe(3+)</name>
        <dbReference type="ChEBI" id="CHEBI:29034"/>
    </ligand>
</feature>
<keyword evidence="10" id="KW-1185">Reference proteome</keyword>
<evidence type="ECO:0000259" key="8">
    <source>
        <dbReference type="Pfam" id="PF02979"/>
    </source>
</evidence>
<dbReference type="EMBL" id="LBIA02000001">
    <property type="protein sequence ID" value="TKT73901.1"/>
    <property type="molecule type" value="Genomic_DNA"/>
</dbReference>
<dbReference type="SUPFAM" id="SSF56209">
    <property type="entry name" value="Nitrile hydratase alpha chain"/>
    <property type="match status" value="1"/>
</dbReference>
<dbReference type="GO" id="GO:0018822">
    <property type="term" value="F:nitrile hydratase activity"/>
    <property type="evidence" value="ECO:0007669"/>
    <property type="project" value="UniProtKB-EC"/>
</dbReference>
<evidence type="ECO:0000256" key="6">
    <source>
        <dbReference type="PIRSR" id="PIRSR001426-1"/>
    </source>
</evidence>
<comment type="catalytic activity">
    <reaction evidence="5">
        <text>an aliphatic primary amide = an aliphatic nitrile + H2O</text>
        <dbReference type="Rhea" id="RHEA:12673"/>
        <dbReference type="ChEBI" id="CHEBI:15377"/>
        <dbReference type="ChEBI" id="CHEBI:65285"/>
        <dbReference type="ChEBI" id="CHEBI:80291"/>
        <dbReference type="EC" id="4.2.1.84"/>
    </reaction>
</comment>